<reference evidence="2 3" key="1">
    <citation type="submission" date="2018-04" db="EMBL/GenBank/DDBJ databases">
        <title>Genomic Encyclopedia of Type Strains, Phase IV (KMG-IV): sequencing the most valuable type-strain genomes for metagenomic binning, comparative biology and taxonomic classification.</title>
        <authorList>
            <person name="Goeker M."/>
        </authorList>
    </citation>
    <scope>NUCLEOTIDE SEQUENCE [LARGE SCALE GENOMIC DNA]</scope>
    <source>
        <strain evidence="2 3">DSM 10065</strain>
    </source>
</reference>
<dbReference type="STRING" id="1231391.GCA_000308195_01068"/>
<dbReference type="Pfam" id="PF16868">
    <property type="entry name" value="NMT1_3"/>
    <property type="match status" value="1"/>
</dbReference>
<feature type="signal peptide" evidence="1">
    <location>
        <begin position="1"/>
        <end position="21"/>
    </location>
</feature>
<keyword evidence="3" id="KW-1185">Reference proteome</keyword>
<protein>
    <recommendedName>
        <fullName evidence="4">TRAP transporter TAXI family solute receptor</fullName>
    </recommendedName>
</protein>
<dbReference type="AlphaFoldDB" id="A0A2U1CJL5"/>
<evidence type="ECO:0000256" key="1">
    <source>
        <dbReference type="SAM" id="SignalP"/>
    </source>
</evidence>
<feature type="chain" id="PRO_5015476653" description="TRAP transporter TAXI family solute receptor" evidence="1">
    <location>
        <begin position="22"/>
        <end position="317"/>
    </location>
</feature>
<proteinExistence type="predicted"/>
<sequence>MKFKFLAGLALAFSLTGTAMAQNVGVGTMSQGTMSYASGSAVAKLLAEKSGMQARVQPNSGESALIPMLASGELDFAIANVIETGEAAKGERVFKGRPAKHLQIASVSFPLKTALFVRADSDIKTIADLKGKRVTHGFTAMSSLTAVLDALLATDGLTADDIEQVMVPNVARGADELASGNVDAFFFAVGGGKVTEVDASVGGLRMLPMKSDEKAMAAMHKVFPYGYAYTQKPQPNLPGFTEPTATMAYDNLLITGKDVPEEIVYKTVKTIYENQPELANTFAPYRDFDVKLMYKENMPAPFHEGALRFYREVGLVK</sequence>
<gene>
    <name evidence="2" type="ORF">C7440_2749</name>
</gene>
<dbReference type="PANTHER" id="PTHR42941">
    <property type="entry name" value="SLL1037 PROTEIN"/>
    <property type="match status" value="1"/>
</dbReference>
<comment type="caution">
    <text evidence="2">The sequence shown here is derived from an EMBL/GenBank/DDBJ whole genome shotgun (WGS) entry which is preliminary data.</text>
</comment>
<dbReference type="Gene3D" id="3.40.190.10">
    <property type="entry name" value="Periplasmic binding protein-like II"/>
    <property type="match status" value="2"/>
</dbReference>
<dbReference type="EMBL" id="QEKO01000004">
    <property type="protein sequence ID" value="PVY61199.1"/>
    <property type="molecule type" value="Genomic_DNA"/>
</dbReference>
<dbReference type="RefSeq" id="WP_116518957.1">
    <property type="nucleotide sequence ID" value="NZ_JACCEX010000004.1"/>
</dbReference>
<organism evidence="2 3">
    <name type="scientific">Pusillimonas noertemannii</name>
    <dbReference type="NCBI Taxonomy" id="305977"/>
    <lineage>
        <taxon>Bacteria</taxon>
        <taxon>Pseudomonadati</taxon>
        <taxon>Pseudomonadota</taxon>
        <taxon>Betaproteobacteria</taxon>
        <taxon>Burkholderiales</taxon>
        <taxon>Alcaligenaceae</taxon>
        <taxon>Pusillimonas</taxon>
    </lineage>
</organism>
<evidence type="ECO:0000313" key="3">
    <source>
        <dbReference type="Proteomes" id="UP000246145"/>
    </source>
</evidence>
<dbReference type="SUPFAM" id="SSF53850">
    <property type="entry name" value="Periplasmic binding protein-like II"/>
    <property type="match status" value="1"/>
</dbReference>
<evidence type="ECO:0000313" key="2">
    <source>
        <dbReference type="EMBL" id="PVY61199.1"/>
    </source>
</evidence>
<dbReference type="Proteomes" id="UP000246145">
    <property type="component" value="Unassembled WGS sequence"/>
</dbReference>
<evidence type="ECO:0008006" key="4">
    <source>
        <dbReference type="Google" id="ProtNLM"/>
    </source>
</evidence>
<dbReference type="NCBIfam" id="TIGR02122">
    <property type="entry name" value="TRAP_TAXI"/>
    <property type="match status" value="1"/>
</dbReference>
<dbReference type="PANTHER" id="PTHR42941:SF1">
    <property type="entry name" value="SLL1037 PROTEIN"/>
    <property type="match status" value="1"/>
</dbReference>
<accession>A0A2U1CJL5</accession>
<keyword evidence="1" id="KW-0732">Signal</keyword>
<dbReference type="InterPro" id="IPR011852">
    <property type="entry name" value="TRAP_TAXI"/>
</dbReference>
<name>A0A2U1CJL5_9BURK</name>